<dbReference type="GeneID" id="63459117"/>
<evidence type="ECO:0008006" key="3">
    <source>
        <dbReference type="Google" id="ProtNLM"/>
    </source>
</evidence>
<dbReference type="STRING" id="1121387.GCA_000429885_01220"/>
<evidence type="ECO:0000313" key="1">
    <source>
        <dbReference type="EMBL" id="SNV19948.1"/>
    </source>
</evidence>
<sequence>MSQDNNHRFHKPAKLSSEAFDSFAQDELDPAIVSAIAHDTAAALVRAGREAADPATTTRLVGLIDEIGIEIVAELWAGQAARSLPGALWRLYALKEWIRRDPIGASTEYSEGLRFADVAAVVAGVACPPGPEELRTMIDSILRGVFDGDLAMALHRAGAFCRVIAAGRAAHLTHEDPNDSRKHADQAAAMLNTGEDLDTCAGMWRRGDLV</sequence>
<keyword evidence="2" id="KW-1185">Reference proteome</keyword>
<dbReference type="OrthoDB" id="5188280at2"/>
<dbReference type="AlphaFoldDB" id="A0A239VE31"/>
<dbReference type="EMBL" id="LT906453">
    <property type="protein sequence ID" value="SNV19948.1"/>
    <property type="molecule type" value="Genomic_DNA"/>
</dbReference>
<dbReference type="KEGG" id="dco:SAMEA4475696_0867"/>
<accession>A0A239VE31</accession>
<reference evidence="1 2" key="1">
    <citation type="submission" date="2017-06" db="EMBL/GenBank/DDBJ databases">
        <authorList>
            <consortium name="Pathogen Informatics"/>
        </authorList>
    </citation>
    <scope>NUCLEOTIDE SEQUENCE [LARGE SCALE GENOMIC DNA]</scope>
    <source>
        <strain evidence="1 2">NCTC13039</strain>
    </source>
</reference>
<proteinExistence type="predicted"/>
<evidence type="ECO:0000313" key="2">
    <source>
        <dbReference type="Proteomes" id="UP000242637"/>
    </source>
</evidence>
<gene>
    <name evidence="1" type="ORF">SAMEA4475696_00867</name>
</gene>
<name>A0A239VE31_9MICO</name>
<protein>
    <recommendedName>
        <fullName evidence="3">Thymidine phosphorylase</fullName>
    </recommendedName>
</protein>
<dbReference type="Proteomes" id="UP000242637">
    <property type="component" value="Chromosome 1"/>
</dbReference>
<organism evidence="1 2">
    <name type="scientific">Dermatophilus congolensis</name>
    <dbReference type="NCBI Taxonomy" id="1863"/>
    <lineage>
        <taxon>Bacteria</taxon>
        <taxon>Bacillati</taxon>
        <taxon>Actinomycetota</taxon>
        <taxon>Actinomycetes</taxon>
        <taxon>Micrococcales</taxon>
        <taxon>Dermatophilaceae</taxon>
        <taxon>Dermatophilus</taxon>
    </lineage>
</organism>
<dbReference type="RefSeq" id="WP_028327166.1">
    <property type="nucleotide sequence ID" value="NZ_JAAFNI010000001.1"/>
</dbReference>